<evidence type="ECO:0000256" key="4">
    <source>
        <dbReference type="ARBA" id="ARBA00023002"/>
    </source>
</evidence>
<evidence type="ECO:0000256" key="3">
    <source>
        <dbReference type="ARBA" id="ARBA00022827"/>
    </source>
</evidence>
<dbReference type="PANTHER" id="PTHR10961">
    <property type="entry name" value="PEROXISOMAL SARCOSINE OXIDASE"/>
    <property type="match status" value="1"/>
</dbReference>
<dbReference type="Gene3D" id="3.50.50.60">
    <property type="entry name" value="FAD/NAD(P)-binding domain"/>
    <property type="match status" value="1"/>
</dbReference>
<dbReference type="Pfam" id="PF01266">
    <property type="entry name" value="DAO"/>
    <property type="match status" value="1"/>
</dbReference>
<dbReference type="PANTHER" id="PTHR10961:SF10">
    <property type="entry name" value="FAD DEPENDENT OXIDOREDUCTASE DOMAIN-CONTAINING PROTEIN"/>
    <property type="match status" value="1"/>
</dbReference>
<protein>
    <submittedName>
        <fullName evidence="6">Sarcosine oxidase</fullName>
        <ecNumber evidence="6">1.5.3.1</ecNumber>
    </submittedName>
</protein>
<dbReference type="EMBL" id="JAUSWH010000002">
    <property type="protein sequence ID" value="MDQ0454784.1"/>
    <property type="molecule type" value="Genomic_DNA"/>
</dbReference>
<dbReference type="GO" id="GO:0008115">
    <property type="term" value="F:sarcosine oxidase activity"/>
    <property type="evidence" value="ECO:0007669"/>
    <property type="project" value="UniProtKB-EC"/>
</dbReference>
<dbReference type="SUPFAM" id="SSF51905">
    <property type="entry name" value="FAD/NAD(P)-binding domain"/>
    <property type="match status" value="1"/>
</dbReference>
<evidence type="ECO:0000313" key="6">
    <source>
        <dbReference type="EMBL" id="MDQ0454784.1"/>
    </source>
</evidence>
<reference evidence="6 7" key="1">
    <citation type="submission" date="2023-07" db="EMBL/GenBank/DDBJ databases">
        <title>Genomic Encyclopedia of Type Strains, Phase IV (KMG-IV): sequencing the most valuable type-strain genomes for metagenomic binning, comparative biology and taxonomic classification.</title>
        <authorList>
            <person name="Goeker M."/>
        </authorList>
    </citation>
    <scope>NUCLEOTIDE SEQUENCE [LARGE SCALE GENOMIC DNA]</scope>
    <source>
        <strain evidence="6 7">DSM 100301</strain>
    </source>
</reference>
<dbReference type="InterPro" id="IPR045170">
    <property type="entry name" value="MTOX"/>
</dbReference>
<evidence type="ECO:0000256" key="2">
    <source>
        <dbReference type="ARBA" id="ARBA00022630"/>
    </source>
</evidence>
<dbReference type="InterPro" id="IPR036188">
    <property type="entry name" value="FAD/NAD-bd_sf"/>
</dbReference>
<evidence type="ECO:0000313" key="7">
    <source>
        <dbReference type="Proteomes" id="UP001235269"/>
    </source>
</evidence>
<accession>A0ABU0I969</accession>
<keyword evidence="4 6" id="KW-0560">Oxidoreductase</keyword>
<proteinExistence type="predicted"/>
<dbReference type="Proteomes" id="UP001235269">
    <property type="component" value="Unassembled WGS sequence"/>
</dbReference>
<comment type="cofactor">
    <cofactor evidence="1">
        <name>FAD</name>
        <dbReference type="ChEBI" id="CHEBI:57692"/>
    </cofactor>
</comment>
<comment type="caution">
    <text evidence="6">The sequence shown here is derived from an EMBL/GenBank/DDBJ whole genome shotgun (WGS) entry which is preliminary data.</text>
</comment>
<gene>
    <name evidence="6" type="ORF">QO005_001111</name>
</gene>
<dbReference type="InterPro" id="IPR006076">
    <property type="entry name" value="FAD-dep_OxRdtase"/>
</dbReference>
<dbReference type="EC" id="1.5.3.1" evidence="6"/>
<dbReference type="Gene3D" id="3.30.9.10">
    <property type="entry name" value="D-Amino Acid Oxidase, subunit A, domain 2"/>
    <property type="match status" value="1"/>
</dbReference>
<feature type="domain" description="FAD dependent oxidoreductase" evidence="5">
    <location>
        <begin position="8"/>
        <end position="377"/>
    </location>
</feature>
<keyword evidence="7" id="KW-1185">Reference proteome</keyword>
<sequence length="422" mass="46405">MTERLFKYAIIGRGMMGAAAARHLARQTDGVALIGPDEPASKADHQGVFASHYDEARITRTIDGNPIWARLANRSIARYGEIEAESGIRFYHEVGCLIVAPKPGGVSTYIERVIEAASGLNVQTDHLDEAGLQARFPYFRFAAGAMGVHEPKQAGYVNPRRLVEAQSLLAERAGATIFRETAIRVRDAGAYAEVTTAEGNTIRAEKVLVAAGGFSIADDLLPQRLDLAVYARTVAFFEIPEAELQRYQGMPSLIHEPDDPKDHIYLLPPVRYPDGKTYLKIGGDPDDLRLTTEPDIRAWFRSGGRESTRDHLHRIIGNLVPSLVHAPLSMAACVTSFTPGGYPAIGWSESPRIGVLSGGCGAAAKSSDEIGRLGAELLLHGRLFHEDDAVDLEHFQEKWKPVFRPEMRENKELERFNVSVKQ</sequence>
<evidence type="ECO:0000259" key="5">
    <source>
        <dbReference type="Pfam" id="PF01266"/>
    </source>
</evidence>
<keyword evidence="2" id="KW-0285">Flavoprotein</keyword>
<evidence type="ECO:0000256" key="1">
    <source>
        <dbReference type="ARBA" id="ARBA00001974"/>
    </source>
</evidence>
<keyword evidence="3" id="KW-0274">FAD</keyword>
<dbReference type="RefSeq" id="WP_307156982.1">
    <property type="nucleotide sequence ID" value="NZ_JAUSWH010000002.1"/>
</dbReference>
<organism evidence="6 7">
    <name type="scientific">Rhizobium paknamense</name>
    <dbReference type="NCBI Taxonomy" id="1206817"/>
    <lineage>
        <taxon>Bacteria</taxon>
        <taxon>Pseudomonadati</taxon>
        <taxon>Pseudomonadota</taxon>
        <taxon>Alphaproteobacteria</taxon>
        <taxon>Hyphomicrobiales</taxon>
        <taxon>Rhizobiaceae</taxon>
        <taxon>Rhizobium/Agrobacterium group</taxon>
        <taxon>Rhizobium</taxon>
    </lineage>
</organism>
<dbReference type="SUPFAM" id="SSF54373">
    <property type="entry name" value="FAD-linked reductases, C-terminal domain"/>
    <property type="match status" value="1"/>
</dbReference>
<name>A0ABU0I969_9HYPH</name>